<dbReference type="PANTHER" id="PTHR43477:SF1">
    <property type="entry name" value="DIHYDROANTICAPSIN 7-DEHYDROGENASE"/>
    <property type="match status" value="1"/>
</dbReference>
<dbReference type="InterPro" id="IPR051122">
    <property type="entry name" value="SDR_DHRS6-like"/>
</dbReference>
<dbReference type="Pfam" id="PF13561">
    <property type="entry name" value="adh_short_C2"/>
    <property type="match status" value="1"/>
</dbReference>
<dbReference type="SUPFAM" id="SSF51735">
    <property type="entry name" value="NAD(P)-binding Rossmann-fold domains"/>
    <property type="match status" value="1"/>
</dbReference>
<dbReference type="InterPro" id="IPR036291">
    <property type="entry name" value="NAD(P)-bd_dom_sf"/>
</dbReference>
<organism evidence="3">
    <name type="scientific">OCS116 cluster bacterium</name>
    <dbReference type="NCBI Taxonomy" id="2030921"/>
    <lineage>
        <taxon>Bacteria</taxon>
        <taxon>Pseudomonadati</taxon>
        <taxon>Pseudomonadota</taxon>
        <taxon>Alphaproteobacteria</taxon>
        <taxon>OCS116 cluster</taxon>
    </lineage>
</organism>
<comment type="caution">
    <text evidence="3">The sequence shown here is derived from an EMBL/GenBank/DDBJ whole genome shotgun (WGS) entry which is preliminary data.</text>
</comment>
<dbReference type="PRINTS" id="PR00081">
    <property type="entry name" value="GDHRDH"/>
</dbReference>
<accession>A0A2A4YVW3</accession>
<name>A0A2A4YVW3_9PROT</name>
<keyword evidence="2" id="KW-0560">Oxidoreductase</keyword>
<dbReference type="Gene3D" id="3.40.50.720">
    <property type="entry name" value="NAD(P)-binding Rossmann-like Domain"/>
    <property type="match status" value="1"/>
</dbReference>
<dbReference type="CDD" id="cd11731">
    <property type="entry name" value="Lin1944_like_SDR_c"/>
    <property type="match status" value="1"/>
</dbReference>
<dbReference type="PANTHER" id="PTHR43477">
    <property type="entry name" value="DIHYDROANTICAPSIN 7-DEHYDROGENASE"/>
    <property type="match status" value="1"/>
</dbReference>
<evidence type="ECO:0000256" key="1">
    <source>
        <dbReference type="ARBA" id="ARBA00006484"/>
    </source>
</evidence>
<dbReference type="InterPro" id="IPR002347">
    <property type="entry name" value="SDR_fam"/>
</dbReference>
<reference key="1">
    <citation type="submission" date="2017-08" db="EMBL/GenBank/DDBJ databases">
        <title>A dynamic microbial community with high functional redundancy inhabits the cold, oxic subseafloor aquifer.</title>
        <authorList>
            <person name="Tully B.J."/>
            <person name="Wheat C.G."/>
            <person name="Glazer B.T."/>
            <person name="Huber J.A."/>
        </authorList>
    </citation>
    <scope>NUCLEOTIDE SEQUENCE [LARGE SCALE GENOMIC DNA]</scope>
</reference>
<reference evidence="3" key="2">
    <citation type="journal article" date="2018" name="ISME J.">
        <title>A dynamic microbial community with high functional redundancy inhabits the cold, oxic subseafloor aquifer.</title>
        <authorList>
            <person name="Tully B.J."/>
            <person name="Wheat C.G."/>
            <person name="Glazer B.T."/>
            <person name="Huber J.A."/>
        </authorList>
    </citation>
    <scope>NUCLEOTIDE SEQUENCE</scope>
    <source>
        <strain evidence="3">NORP83</strain>
    </source>
</reference>
<evidence type="ECO:0000313" key="3">
    <source>
        <dbReference type="EMBL" id="PCI98447.1"/>
    </source>
</evidence>
<sequence length="203" mass="21844">MKKILIVGASGTIGQAVYNNLKNDYQIITAGRHNADLILDVTDRQSIDAAFQDLHNLDGVINCFGVVPFEPFDQVDMQNFSQGITDKFLGQVNIIQAILPKLNHGASIVLTSGILNHQPIHTGVCAAAANGAIDGFGQALALELAGKARVNVISPSMVADSIEAYGAYFDGYEVTQMDDLVNAYRRCLSGIINGQVLKLFKHI</sequence>
<dbReference type="GO" id="GO:0016491">
    <property type="term" value="F:oxidoreductase activity"/>
    <property type="evidence" value="ECO:0007669"/>
    <property type="project" value="UniProtKB-KW"/>
</dbReference>
<protein>
    <submittedName>
        <fullName evidence="3">Short chain dehydrogenase</fullName>
    </submittedName>
</protein>
<proteinExistence type="inferred from homology"/>
<comment type="similarity">
    <text evidence="1">Belongs to the short-chain dehydrogenases/reductases (SDR) family.</text>
</comment>
<dbReference type="AlphaFoldDB" id="A0A2A4YVW3"/>
<gene>
    <name evidence="3" type="ORF">COB13_13450</name>
</gene>
<dbReference type="EMBL" id="NVUS01000021">
    <property type="protein sequence ID" value="PCI98447.1"/>
    <property type="molecule type" value="Genomic_DNA"/>
</dbReference>
<evidence type="ECO:0000256" key="2">
    <source>
        <dbReference type="ARBA" id="ARBA00023002"/>
    </source>
</evidence>
<dbReference type="NCBIfam" id="NF005754">
    <property type="entry name" value="PRK07578.1"/>
    <property type="match status" value="1"/>
</dbReference>